<feature type="non-terminal residue" evidence="1">
    <location>
        <position position="85"/>
    </location>
</feature>
<keyword evidence="2" id="KW-1185">Reference proteome</keyword>
<dbReference type="STRING" id="930991.A0A0D0CZ87"/>
<reference evidence="1 2" key="1">
    <citation type="submission" date="2014-04" db="EMBL/GenBank/DDBJ databases">
        <authorList>
            <consortium name="DOE Joint Genome Institute"/>
            <person name="Kuo A."/>
            <person name="Kohler A."/>
            <person name="Jargeat P."/>
            <person name="Nagy L.G."/>
            <person name="Floudas D."/>
            <person name="Copeland A."/>
            <person name="Barry K.W."/>
            <person name="Cichocki N."/>
            <person name="Veneault-Fourrey C."/>
            <person name="LaButti K."/>
            <person name="Lindquist E.A."/>
            <person name="Lipzen A."/>
            <person name="Lundell T."/>
            <person name="Morin E."/>
            <person name="Murat C."/>
            <person name="Sun H."/>
            <person name="Tunlid A."/>
            <person name="Henrissat B."/>
            <person name="Grigoriev I.V."/>
            <person name="Hibbett D.S."/>
            <person name="Martin F."/>
            <person name="Nordberg H.P."/>
            <person name="Cantor M.N."/>
            <person name="Hua S.X."/>
        </authorList>
    </citation>
    <scope>NUCLEOTIDE SEQUENCE [LARGE SCALE GENOMIC DNA]</scope>
    <source>
        <strain evidence="1 2">Ve08.2h10</strain>
    </source>
</reference>
<dbReference type="OrthoDB" id="198652at2759"/>
<dbReference type="InParanoid" id="A0A0D0CZ87"/>
<reference evidence="2" key="2">
    <citation type="submission" date="2015-01" db="EMBL/GenBank/DDBJ databases">
        <title>Evolutionary Origins and Diversification of the Mycorrhizal Mutualists.</title>
        <authorList>
            <consortium name="DOE Joint Genome Institute"/>
            <consortium name="Mycorrhizal Genomics Consortium"/>
            <person name="Kohler A."/>
            <person name="Kuo A."/>
            <person name="Nagy L.G."/>
            <person name="Floudas D."/>
            <person name="Copeland A."/>
            <person name="Barry K.W."/>
            <person name="Cichocki N."/>
            <person name="Veneault-Fourrey C."/>
            <person name="LaButti K."/>
            <person name="Lindquist E.A."/>
            <person name="Lipzen A."/>
            <person name="Lundell T."/>
            <person name="Morin E."/>
            <person name="Murat C."/>
            <person name="Riley R."/>
            <person name="Ohm R."/>
            <person name="Sun H."/>
            <person name="Tunlid A."/>
            <person name="Henrissat B."/>
            <person name="Grigoriev I.V."/>
            <person name="Hibbett D.S."/>
            <person name="Martin F."/>
        </authorList>
    </citation>
    <scope>NUCLEOTIDE SEQUENCE [LARGE SCALE GENOMIC DNA]</scope>
    <source>
        <strain evidence="2">Ve08.2h10</strain>
    </source>
</reference>
<dbReference type="HOGENOM" id="CLU_192610_0_0_1"/>
<dbReference type="EMBL" id="KN830414">
    <property type="protein sequence ID" value="KIK72809.1"/>
    <property type="molecule type" value="Genomic_DNA"/>
</dbReference>
<protein>
    <submittedName>
        <fullName evidence="1">Uncharacterized protein</fullName>
    </submittedName>
</protein>
<organism evidence="1 2">
    <name type="scientific">Paxillus rubicundulus Ve08.2h10</name>
    <dbReference type="NCBI Taxonomy" id="930991"/>
    <lineage>
        <taxon>Eukaryota</taxon>
        <taxon>Fungi</taxon>
        <taxon>Dikarya</taxon>
        <taxon>Basidiomycota</taxon>
        <taxon>Agaricomycotina</taxon>
        <taxon>Agaricomycetes</taxon>
        <taxon>Agaricomycetidae</taxon>
        <taxon>Boletales</taxon>
        <taxon>Paxilineae</taxon>
        <taxon>Paxillaceae</taxon>
        <taxon>Paxillus</taxon>
    </lineage>
</organism>
<accession>A0A0D0CZ87</accession>
<evidence type="ECO:0000313" key="1">
    <source>
        <dbReference type="EMBL" id="KIK72809.1"/>
    </source>
</evidence>
<sequence>VYMDNSFSYELLWNLLYYAPHNTWYPAKQTLLLPLWDKIGLPHEKPKQVFGNTLEIIGFVADPNTMSVSFPPDKKLELICHLCEF</sequence>
<proteinExistence type="predicted"/>
<dbReference type="AlphaFoldDB" id="A0A0D0CZ87"/>
<gene>
    <name evidence="1" type="ORF">PAXRUDRAFT_61593</name>
</gene>
<feature type="non-terminal residue" evidence="1">
    <location>
        <position position="1"/>
    </location>
</feature>
<evidence type="ECO:0000313" key="2">
    <source>
        <dbReference type="Proteomes" id="UP000054538"/>
    </source>
</evidence>
<dbReference type="Proteomes" id="UP000054538">
    <property type="component" value="Unassembled WGS sequence"/>
</dbReference>
<name>A0A0D0CZ87_9AGAM</name>